<dbReference type="AntiFam" id="ANF00222">
    <property type="entry name" value="Shadow ORF (opposite groL1)"/>
</dbReference>
<comment type="caution">
    <text evidence="1">The sequence shown here is derived from an EMBL/GenBank/DDBJ whole genome shotgun (WGS) entry which is preliminary data.</text>
</comment>
<proteinExistence type="predicted"/>
<name>A0A645EGL6_9ZZZZ</name>
<gene>
    <name evidence="1" type="ORF">SDC9_147655</name>
</gene>
<dbReference type="EMBL" id="VSSQ01046490">
    <property type="protein sequence ID" value="MPN00460.1"/>
    <property type="molecule type" value="Genomic_DNA"/>
</dbReference>
<organism evidence="1">
    <name type="scientific">bioreactor metagenome</name>
    <dbReference type="NCBI Taxonomy" id="1076179"/>
    <lineage>
        <taxon>unclassified sequences</taxon>
        <taxon>metagenomes</taxon>
        <taxon>ecological metagenomes</taxon>
    </lineage>
</organism>
<evidence type="ECO:0008006" key="2">
    <source>
        <dbReference type="Google" id="ProtNLM"/>
    </source>
</evidence>
<accession>A0A645EGL6</accession>
<reference evidence="1" key="1">
    <citation type="submission" date="2019-08" db="EMBL/GenBank/DDBJ databases">
        <authorList>
            <person name="Kucharzyk K."/>
            <person name="Murdoch R.W."/>
            <person name="Higgins S."/>
            <person name="Loffler F."/>
        </authorList>
    </citation>
    <scope>NUCLEOTIDE SEQUENCE</scope>
</reference>
<dbReference type="AlphaFoldDB" id="A0A645EGL6"/>
<sequence length="254" mass="26006">MLFGVVDEVGRQVATVELHAFDDIQLVLQALAVFHGDHAFLADLVHGIGDDLADAGVGVGGNGADLGDFLGGGGGLGSLLQLFDQGGDRLVDAALQIHGVHAGGHVLHAFAHDGLGQHGGGGGAVAGDVIGLGSHFLDHLGAHVLQLVLQFDFLGHGHAVLGHGGGAERALQHHVAALGAQGGLDGVGQDVHAFNHACAGFAAENYVFCCHFWLLQIEVKQSAGAYGSSASSYEKVSELEGFTFQRPRTGRLPS</sequence>
<evidence type="ECO:0000313" key="1">
    <source>
        <dbReference type="EMBL" id="MPN00460.1"/>
    </source>
</evidence>
<protein>
    <recommendedName>
        <fullName evidence="2">NAD-specific glutamate dehydrogenase</fullName>
    </recommendedName>
</protein>